<dbReference type="STRING" id="35608.A0A2U1M9A2"/>
<dbReference type="Proteomes" id="UP000245207">
    <property type="component" value="Unassembled WGS sequence"/>
</dbReference>
<dbReference type="PRINTS" id="PR01270">
    <property type="entry name" value="HDASUPER"/>
</dbReference>
<evidence type="ECO:0000256" key="4">
    <source>
        <dbReference type="SAM" id="MobiDB-lite"/>
    </source>
</evidence>
<dbReference type="OrthoDB" id="1745472at2759"/>
<evidence type="ECO:0000313" key="7">
    <source>
        <dbReference type="Proteomes" id="UP000245207"/>
    </source>
</evidence>
<dbReference type="InterPro" id="IPR023696">
    <property type="entry name" value="Ureohydrolase_dom_sf"/>
</dbReference>
<dbReference type="GO" id="GO:0040029">
    <property type="term" value="P:epigenetic regulation of gene expression"/>
    <property type="evidence" value="ECO:0007669"/>
    <property type="project" value="TreeGrafter"/>
</dbReference>
<dbReference type="CDD" id="cd09992">
    <property type="entry name" value="HDAC_classII"/>
    <property type="match status" value="1"/>
</dbReference>
<comment type="caution">
    <text evidence="6">The sequence shown here is derived from an EMBL/GenBank/DDBJ whole genome shotgun (WGS) entry which is preliminary data.</text>
</comment>
<dbReference type="GO" id="GO:0005737">
    <property type="term" value="C:cytoplasm"/>
    <property type="evidence" value="ECO:0007669"/>
    <property type="project" value="TreeGrafter"/>
</dbReference>
<dbReference type="Pfam" id="PF00850">
    <property type="entry name" value="Hist_deacetyl"/>
    <property type="match status" value="1"/>
</dbReference>
<dbReference type="PANTHER" id="PTHR10625:SF11">
    <property type="entry name" value="HISTONE DEACETYLASE 14, CHLOROPLASTIC"/>
    <property type="match status" value="1"/>
</dbReference>
<sequence length="835" mass="92477">MELLQREVAAVIKTQQTKQKDKSSGGFNQFEDEGSSGGNQRRYRPYNKIDFPTFSEGDHRGWILKAEKYFRYYNVLEEERVDVAAMHLEGDARISTHGSLPIKILSTGKTWFVLSRITSVLLSSKTSMNICVASNKQVQYKSTDKSSPNCPHTNWLEHCLLGLFLNGLKDDLKADVRIHKPRTVYKAMSIAIEFESKVVHTKFGKSLPSLAKIESVPSKPTETFSLLSSTATAKKPTEGHLSDVEKQGSHLTAEIVDLDNAGPAAQFPLTRLEDKSSLGAGCIDTNRVHAGLGQVRYNGHVLDKDYRFQMTTGGYYRLALNIKGLARIVCGGRCVFFLDGGYHVTSLAESVVESFRAFVDDPSMAPNYSFLLDYEPSDEPYRVFISLSKNITGHEGRIVHLLLIVNRLANSIMGRCAPEALGPCAFGLVFDTVLGFPEPFARRGGDTEFLRLFTATIRSVNSMFETEDGSFKKFCELRMAGTLVRLAKQKPIRKVVYCAVPALSHDHEDPEENRDQECSDRVTYILSGLKKAKLTPKFRESEIIQLKNIRSATMEEIQSVHSRSYVLSLMQSIEESMAAVGAGLSVVDSVVEASKLNDIPPIGFALIRPPGSHAVPNAELPMGFCVFNNVAIAARYAQRVHGLKRIFIIDFDVNHGKGICDAFYDDPDVFYLSTHQDIAYTHHRGKIGDIGCDNGEGTTLNVPLPKLTGDVAMLNVFDEVIIPATKKFKPDIILVSAGYNGHVCDYGSKFQMTTGGYYRIASKIQGLAQILCGGRCVFFLEGGNKIFLLADCVVESFRAFLGDPSMATDYGGDLDYEPSSKVKQVIKRIKHLHSL</sequence>
<evidence type="ECO:0000256" key="3">
    <source>
        <dbReference type="ARBA" id="ARBA00022853"/>
    </source>
</evidence>
<dbReference type="GO" id="GO:0000118">
    <property type="term" value="C:histone deacetylase complex"/>
    <property type="evidence" value="ECO:0007669"/>
    <property type="project" value="TreeGrafter"/>
</dbReference>
<dbReference type="PANTHER" id="PTHR10625">
    <property type="entry name" value="HISTONE DEACETYLASE HDAC1-RELATED"/>
    <property type="match status" value="1"/>
</dbReference>
<reference evidence="6 7" key="1">
    <citation type="journal article" date="2018" name="Mol. Plant">
        <title>The genome of Artemisia annua provides insight into the evolution of Asteraceae family and artemisinin biosynthesis.</title>
        <authorList>
            <person name="Shen Q."/>
            <person name="Zhang L."/>
            <person name="Liao Z."/>
            <person name="Wang S."/>
            <person name="Yan T."/>
            <person name="Shi P."/>
            <person name="Liu M."/>
            <person name="Fu X."/>
            <person name="Pan Q."/>
            <person name="Wang Y."/>
            <person name="Lv Z."/>
            <person name="Lu X."/>
            <person name="Zhang F."/>
            <person name="Jiang W."/>
            <person name="Ma Y."/>
            <person name="Chen M."/>
            <person name="Hao X."/>
            <person name="Li L."/>
            <person name="Tang Y."/>
            <person name="Lv G."/>
            <person name="Zhou Y."/>
            <person name="Sun X."/>
            <person name="Brodelius P.E."/>
            <person name="Rose J.K.C."/>
            <person name="Tang K."/>
        </authorList>
    </citation>
    <scope>NUCLEOTIDE SEQUENCE [LARGE SCALE GENOMIC DNA]</scope>
    <source>
        <strain evidence="7">cv. Huhao1</strain>
        <tissue evidence="6">Leaf</tissue>
    </source>
</reference>
<accession>A0A2U1M9A2</accession>
<dbReference type="SUPFAM" id="SSF52768">
    <property type="entry name" value="Arginase/deacetylase"/>
    <property type="match status" value="2"/>
</dbReference>
<gene>
    <name evidence="6" type="ORF">CTI12_AA367780</name>
</gene>
<keyword evidence="3" id="KW-0156">Chromatin regulator</keyword>
<dbReference type="InterPro" id="IPR023801">
    <property type="entry name" value="His_deacetylse_dom"/>
</dbReference>
<evidence type="ECO:0000313" key="6">
    <source>
        <dbReference type="EMBL" id="PWA57825.1"/>
    </source>
</evidence>
<name>A0A2U1M9A2_ARTAN</name>
<evidence type="ECO:0000259" key="5">
    <source>
        <dbReference type="Pfam" id="PF00850"/>
    </source>
</evidence>
<organism evidence="6 7">
    <name type="scientific">Artemisia annua</name>
    <name type="common">Sweet wormwood</name>
    <dbReference type="NCBI Taxonomy" id="35608"/>
    <lineage>
        <taxon>Eukaryota</taxon>
        <taxon>Viridiplantae</taxon>
        <taxon>Streptophyta</taxon>
        <taxon>Embryophyta</taxon>
        <taxon>Tracheophyta</taxon>
        <taxon>Spermatophyta</taxon>
        <taxon>Magnoliopsida</taxon>
        <taxon>eudicotyledons</taxon>
        <taxon>Gunneridae</taxon>
        <taxon>Pentapetalae</taxon>
        <taxon>asterids</taxon>
        <taxon>campanulids</taxon>
        <taxon>Asterales</taxon>
        <taxon>Asteraceae</taxon>
        <taxon>Asteroideae</taxon>
        <taxon>Anthemideae</taxon>
        <taxon>Artemisiinae</taxon>
        <taxon>Artemisia</taxon>
    </lineage>
</organism>
<dbReference type="EMBL" id="PKPP01006054">
    <property type="protein sequence ID" value="PWA57825.1"/>
    <property type="molecule type" value="Genomic_DNA"/>
</dbReference>
<dbReference type="InterPro" id="IPR000286">
    <property type="entry name" value="HDACs"/>
</dbReference>
<feature type="region of interest" description="Disordered" evidence="4">
    <location>
        <begin position="14"/>
        <end position="44"/>
    </location>
</feature>
<evidence type="ECO:0000256" key="1">
    <source>
        <dbReference type="ARBA" id="ARBA00001947"/>
    </source>
</evidence>
<keyword evidence="7" id="KW-1185">Reference proteome</keyword>
<proteinExistence type="predicted"/>
<dbReference type="InterPro" id="IPR037138">
    <property type="entry name" value="His_deacetylse_dom_sf"/>
</dbReference>
<dbReference type="AlphaFoldDB" id="A0A2U1M9A2"/>
<protein>
    <submittedName>
        <fullName evidence="6">Histone deacetylase 14</fullName>
    </submittedName>
</protein>
<comment type="cofactor">
    <cofactor evidence="1">
        <name>Zn(2+)</name>
        <dbReference type="ChEBI" id="CHEBI:29105"/>
    </cofactor>
</comment>
<keyword evidence="2" id="KW-0678">Repressor</keyword>
<evidence type="ECO:0000256" key="2">
    <source>
        <dbReference type="ARBA" id="ARBA00022491"/>
    </source>
</evidence>
<feature type="domain" description="Histone deacetylase" evidence="5">
    <location>
        <begin position="517"/>
        <end position="797"/>
    </location>
</feature>
<dbReference type="GO" id="GO:0004407">
    <property type="term" value="F:histone deacetylase activity"/>
    <property type="evidence" value="ECO:0007669"/>
    <property type="project" value="TreeGrafter"/>
</dbReference>
<dbReference type="Gene3D" id="3.40.800.20">
    <property type="entry name" value="Histone deacetylase domain"/>
    <property type="match status" value="2"/>
</dbReference>